<dbReference type="InterPro" id="IPR011990">
    <property type="entry name" value="TPR-like_helical_dom_sf"/>
</dbReference>
<dbReference type="SUPFAM" id="SSF55073">
    <property type="entry name" value="Nucleotide cyclase"/>
    <property type="match status" value="1"/>
</dbReference>
<evidence type="ECO:0000313" key="1">
    <source>
        <dbReference type="EMBL" id="PPU70543.1"/>
    </source>
</evidence>
<dbReference type="PANTHER" id="PTHR43081:SF1">
    <property type="entry name" value="ADENYLATE CYCLASE, TERMINAL-DIFFERENTIATION SPECIFIC"/>
    <property type="match status" value="1"/>
</dbReference>
<name>A0A2S7D9N4_9XANT</name>
<organism evidence="1 2">
    <name type="scientific">Xanthomonas melonis</name>
    <dbReference type="NCBI Taxonomy" id="56456"/>
    <lineage>
        <taxon>Bacteria</taxon>
        <taxon>Pseudomonadati</taxon>
        <taxon>Pseudomonadota</taxon>
        <taxon>Gammaproteobacteria</taxon>
        <taxon>Lysobacterales</taxon>
        <taxon>Lysobacteraceae</taxon>
        <taxon>Xanthomonas</taxon>
    </lineage>
</organism>
<gene>
    <name evidence="1" type="ORF">XmelCFBP4644_19950</name>
</gene>
<reference evidence="1 2" key="1">
    <citation type="submission" date="2016-08" db="EMBL/GenBank/DDBJ databases">
        <authorList>
            <person name="Seilhamer J.J."/>
        </authorList>
    </citation>
    <scope>NUCLEOTIDE SEQUENCE [LARGE SCALE GENOMIC DNA]</scope>
    <source>
        <strain evidence="1 2">CFBP4644</strain>
    </source>
</reference>
<dbReference type="InterPro" id="IPR030966">
    <property type="entry name" value="Mod_pep_cyc"/>
</dbReference>
<dbReference type="InterPro" id="IPR001054">
    <property type="entry name" value="A/G_cyclase"/>
</dbReference>
<accession>A0A2S7D9N4</accession>
<dbReference type="GO" id="GO:0009190">
    <property type="term" value="P:cyclic nucleotide biosynthetic process"/>
    <property type="evidence" value="ECO:0007669"/>
    <property type="project" value="InterPro"/>
</dbReference>
<protein>
    <submittedName>
        <fullName evidence="1">Uncharacterized protein</fullName>
    </submittedName>
</protein>
<dbReference type="Gene3D" id="3.30.70.1230">
    <property type="entry name" value="Nucleotide cyclase"/>
    <property type="match status" value="1"/>
</dbReference>
<dbReference type="PANTHER" id="PTHR43081">
    <property type="entry name" value="ADENYLATE CYCLASE, TERMINAL-DIFFERENTIATION SPECIFIC-RELATED"/>
    <property type="match status" value="1"/>
</dbReference>
<dbReference type="InterPro" id="IPR050697">
    <property type="entry name" value="Adenylyl/Guanylyl_Cyclase_3/4"/>
</dbReference>
<dbReference type="RefSeq" id="WP_104588941.1">
    <property type="nucleotide sequence ID" value="NZ_JAJGQH010000026.1"/>
</dbReference>
<dbReference type="Proteomes" id="UP000239865">
    <property type="component" value="Unassembled WGS sequence"/>
</dbReference>
<dbReference type="OrthoDB" id="5928393at2"/>
<proteinExistence type="predicted"/>
<dbReference type="NCBIfam" id="TIGR04510">
    <property type="entry name" value="mod_pep_cyc"/>
    <property type="match status" value="1"/>
</dbReference>
<evidence type="ECO:0000313" key="2">
    <source>
        <dbReference type="Proteomes" id="UP000239865"/>
    </source>
</evidence>
<dbReference type="InterPro" id="IPR029787">
    <property type="entry name" value="Nucleotide_cyclase"/>
</dbReference>
<comment type="caution">
    <text evidence="1">The sequence shown here is derived from an EMBL/GenBank/DDBJ whole genome shotgun (WGS) entry which is preliminary data.</text>
</comment>
<sequence>MAAEHAQPAAKLDAPQLRTLLLTDLCDSTELVERIGDGAAAELFREHDHLVVQLQQLWRGRLIDRSDGLLLLFERPIDGLGFALDYAQGLLALGERRSVVLRARQGLHVGEVLTWRNSDEAVQIGAKPLEVEGLAKPTAARLMSMARPGQILLSAVAESLTHRAARELGTRAERLLWKSHGRWRFKGVPTAMEIYEVGEIGITPLRAPRNSPKAWRDVPLWRRPAALVAELSLVLFAGIAIWLFTRPQPALAFAERDWVVVGDVRNLTGDSLLDDSVEQAFRISLEQSRYINVLSDLKVRDTLRLMKKDAERTAIDRAAGSEIAIRDGARALVLPTVAEVGGRLRFSVEVIDPRTQTTVYAEKSDGRGRDALLGLIDQVTSQMRGRLGEALDAIEGTSRPLPQVATARLDALRAYALAEQAFGRRDWSAAEKLYEQAITIDPGFALAHLGLARIDWSKRDRTRTLEHLKRAWSLRASLSERERLYLDAWMEETSSEGHPLPKWKLLSQMYPEYFAGAANTSTHLMMQNRFSEALPYARLAAVPQDPLRAFAIDTIGRIQLANNDLSSASESFAQSQALLDKKVGLYTPVMLALAGHDREANESLQKLEQASTDPFSKLQSDFFRVAIAIAEQDMRQATSRANLLSESASQLEPTLSLQYGIVNQSVLALSDPRSVSISELKSLRDRLISAMKDPSKSSDQNLFRLLTLTYIAQRSGHADMAEELIEKLQGHIATSQDVAVSKMAVIVRAKKCLIDGDARSAISLLRPQLDGSEMIQTHVLLAEAEHAIGDAASSASSIARLSQQRGRAFVEYNVDLILMPINVFDTTSAFRKRNQERKVNGNR</sequence>
<dbReference type="GO" id="GO:0004016">
    <property type="term" value="F:adenylate cyclase activity"/>
    <property type="evidence" value="ECO:0007669"/>
    <property type="project" value="UniProtKB-ARBA"/>
</dbReference>
<dbReference type="CDD" id="cd07302">
    <property type="entry name" value="CHD"/>
    <property type="match status" value="1"/>
</dbReference>
<dbReference type="SUPFAM" id="SSF48452">
    <property type="entry name" value="TPR-like"/>
    <property type="match status" value="1"/>
</dbReference>
<dbReference type="GO" id="GO:0035556">
    <property type="term" value="P:intracellular signal transduction"/>
    <property type="evidence" value="ECO:0007669"/>
    <property type="project" value="InterPro"/>
</dbReference>
<dbReference type="AlphaFoldDB" id="A0A2S7D9N4"/>
<dbReference type="Gene3D" id="1.25.40.10">
    <property type="entry name" value="Tetratricopeptide repeat domain"/>
    <property type="match status" value="1"/>
</dbReference>
<dbReference type="EMBL" id="MDEH01000020">
    <property type="protein sequence ID" value="PPU70543.1"/>
    <property type="molecule type" value="Genomic_DNA"/>
</dbReference>